<feature type="non-terminal residue" evidence="2">
    <location>
        <position position="25"/>
    </location>
</feature>
<evidence type="ECO:0000256" key="1">
    <source>
        <dbReference type="SAM" id="MobiDB-lite"/>
    </source>
</evidence>
<name>A0A1I5MCU4_9PSEU</name>
<sequence>MLLNNPSRHSNPKASVILKETTNQN</sequence>
<dbReference type="Proteomes" id="UP000199398">
    <property type="component" value="Unassembled WGS sequence"/>
</dbReference>
<organism evidence="2 3">
    <name type="scientific">Saccharopolyspora antimicrobica</name>
    <dbReference type="NCBI Taxonomy" id="455193"/>
    <lineage>
        <taxon>Bacteria</taxon>
        <taxon>Bacillati</taxon>
        <taxon>Actinomycetota</taxon>
        <taxon>Actinomycetes</taxon>
        <taxon>Pseudonocardiales</taxon>
        <taxon>Pseudonocardiaceae</taxon>
        <taxon>Saccharopolyspora</taxon>
    </lineage>
</organism>
<protein>
    <submittedName>
        <fullName evidence="2">Uncharacterized protein</fullName>
    </submittedName>
</protein>
<dbReference type="AlphaFoldDB" id="A0A1I5MCU4"/>
<reference evidence="2 3" key="1">
    <citation type="submission" date="2016-10" db="EMBL/GenBank/DDBJ databases">
        <authorList>
            <person name="de Groot N.N."/>
        </authorList>
    </citation>
    <scope>NUCLEOTIDE SEQUENCE [LARGE SCALE GENOMIC DNA]</scope>
    <source>
        <strain evidence="2 3">CPCC 201259</strain>
    </source>
</reference>
<proteinExistence type="predicted"/>
<dbReference type="EMBL" id="FOUP01000042">
    <property type="protein sequence ID" value="SFP07424.1"/>
    <property type="molecule type" value="Genomic_DNA"/>
</dbReference>
<accession>A0A1I5MCU4</accession>
<feature type="compositionally biased region" description="Polar residues" evidence="1">
    <location>
        <begin position="1"/>
        <end position="13"/>
    </location>
</feature>
<gene>
    <name evidence="2" type="ORF">SAMN05421805_1422</name>
</gene>
<evidence type="ECO:0000313" key="3">
    <source>
        <dbReference type="Proteomes" id="UP000199398"/>
    </source>
</evidence>
<feature type="region of interest" description="Disordered" evidence="1">
    <location>
        <begin position="1"/>
        <end position="25"/>
    </location>
</feature>
<evidence type="ECO:0000313" key="2">
    <source>
        <dbReference type="EMBL" id="SFP07424.1"/>
    </source>
</evidence>